<proteinExistence type="predicted"/>
<dbReference type="AlphaFoldDB" id="A0A9P6F2C0"/>
<accession>A0A9P6F2C0</accession>
<sequence>MFRGRLTNCIRIHTTIRTLSSLSRTQCTLDIPPAITATTSTRTMAMHGQIMELSIMRHLVLVIHPGCVILCPALRVLHVHNPRGWI</sequence>
<reference evidence="1" key="1">
    <citation type="journal article" date="2020" name="Fungal Divers.">
        <title>Resolving the Mortierellaceae phylogeny through synthesis of multi-gene phylogenetics and phylogenomics.</title>
        <authorList>
            <person name="Vandepol N."/>
            <person name="Liber J."/>
            <person name="Desiro A."/>
            <person name="Na H."/>
            <person name="Kennedy M."/>
            <person name="Barry K."/>
            <person name="Grigoriev I.V."/>
            <person name="Miller A.N."/>
            <person name="O'Donnell K."/>
            <person name="Stajich J.E."/>
            <person name="Bonito G."/>
        </authorList>
    </citation>
    <scope>NUCLEOTIDE SEQUENCE</scope>
    <source>
        <strain evidence="1">NRRL 2591</strain>
    </source>
</reference>
<protein>
    <submittedName>
        <fullName evidence="1">Uncharacterized protein</fullName>
    </submittedName>
</protein>
<gene>
    <name evidence="1" type="ORF">EC957_003732</name>
</gene>
<keyword evidence="2" id="KW-1185">Reference proteome</keyword>
<comment type="caution">
    <text evidence="1">The sequence shown here is derived from an EMBL/GenBank/DDBJ whole genome shotgun (WGS) entry which is preliminary data.</text>
</comment>
<evidence type="ECO:0000313" key="1">
    <source>
        <dbReference type="EMBL" id="KAF9540810.1"/>
    </source>
</evidence>
<evidence type="ECO:0000313" key="2">
    <source>
        <dbReference type="Proteomes" id="UP000723463"/>
    </source>
</evidence>
<organism evidence="1 2">
    <name type="scientific">Mortierella hygrophila</name>
    <dbReference type="NCBI Taxonomy" id="979708"/>
    <lineage>
        <taxon>Eukaryota</taxon>
        <taxon>Fungi</taxon>
        <taxon>Fungi incertae sedis</taxon>
        <taxon>Mucoromycota</taxon>
        <taxon>Mortierellomycotina</taxon>
        <taxon>Mortierellomycetes</taxon>
        <taxon>Mortierellales</taxon>
        <taxon>Mortierellaceae</taxon>
        <taxon>Mortierella</taxon>
    </lineage>
</organism>
<dbReference type="Proteomes" id="UP000723463">
    <property type="component" value="Unassembled WGS sequence"/>
</dbReference>
<dbReference type="EMBL" id="JAAAXW010000187">
    <property type="protein sequence ID" value="KAF9540810.1"/>
    <property type="molecule type" value="Genomic_DNA"/>
</dbReference>
<name>A0A9P6F2C0_9FUNG</name>